<evidence type="ECO:0000256" key="7">
    <source>
        <dbReference type="ARBA" id="ARBA00022490"/>
    </source>
</evidence>
<dbReference type="CDD" id="cd06223">
    <property type="entry name" value="PRTases_typeI"/>
    <property type="match status" value="1"/>
</dbReference>
<comment type="subunit">
    <text evidence="11">Homodimer.</text>
</comment>
<keyword evidence="10 11" id="KW-0660">Purine salvage</keyword>
<dbReference type="InterPro" id="IPR005764">
    <property type="entry name" value="Ade_phspho_trans"/>
</dbReference>
<dbReference type="GO" id="GO:0006166">
    <property type="term" value="P:purine ribonucleoside salvage"/>
    <property type="evidence" value="ECO:0007669"/>
    <property type="project" value="UniProtKB-KW"/>
</dbReference>
<dbReference type="PATRIC" id="fig|1384054.3.peg.925"/>
<dbReference type="NCBIfam" id="NF002636">
    <property type="entry name" value="PRK02304.1-5"/>
    <property type="match status" value="1"/>
</dbReference>
<reference evidence="13 14" key="1">
    <citation type="submission" date="2013-09" db="EMBL/GenBank/DDBJ databases">
        <title>Genome sequencing of Arenimonas malthae.</title>
        <authorList>
            <person name="Chen F."/>
            <person name="Wang G."/>
        </authorList>
    </citation>
    <scope>NUCLEOTIDE SEQUENCE [LARGE SCALE GENOMIC DNA]</scope>
    <source>
        <strain evidence="13 14">CC-JY-1</strain>
    </source>
</reference>
<organism evidence="13 14">
    <name type="scientific">Arenimonas malthae CC-JY-1</name>
    <dbReference type="NCBI Taxonomy" id="1384054"/>
    <lineage>
        <taxon>Bacteria</taxon>
        <taxon>Pseudomonadati</taxon>
        <taxon>Pseudomonadota</taxon>
        <taxon>Gammaproteobacteria</taxon>
        <taxon>Lysobacterales</taxon>
        <taxon>Lysobacteraceae</taxon>
        <taxon>Arenimonas</taxon>
    </lineage>
</organism>
<dbReference type="HAMAP" id="MF_00004">
    <property type="entry name" value="Aden_phosphoribosyltr"/>
    <property type="match status" value="1"/>
</dbReference>
<feature type="domain" description="Phosphoribosyltransferase" evidence="12">
    <location>
        <begin position="53"/>
        <end position="149"/>
    </location>
</feature>
<dbReference type="InterPro" id="IPR029057">
    <property type="entry name" value="PRTase-like"/>
</dbReference>
<dbReference type="eggNOG" id="COG0503">
    <property type="taxonomic scope" value="Bacteria"/>
</dbReference>
<dbReference type="SUPFAM" id="SSF53271">
    <property type="entry name" value="PRTase-like"/>
    <property type="match status" value="1"/>
</dbReference>
<comment type="subcellular location">
    <subcellularLocation>
        <location evidence="3 11">Cytoplasm</location>
    </subcellularLocation>
</comment>
<dbReference type="InterPro" id="IPR050054">
    <property type="entry name" value="UPRTase/APRTase"/>
</dbReference>
<dbReference type="OrthoDB" id="9803963at2"/>
<gene>
    <name evidence="11" type="primary">apt</name>
    <name evidence="13" type="ORF">N790_05195</name>
</gene>
<dbReference type="PANTHER" id="PTHR32315:SF3">
    <property type="entry name" value="ADENINE PHOSPHORIBOSYLTRANSFERASE"/>
    <property type="match status" value="1"/>
</dbReference>
<dbReference type="STRING" id="1384054.N790_05195"/>
<protein>
    <recommendedName>
        <fullName evidence="6 11">Adenine phosphoribosyltransferase</fullName>
        <shortName evidence="11">APRT</shortName>
        <ecNumber evidence="6 11">2.4.2.7</ecNumber>
    </recommendedName>
</protein>
<dbReference type="NCBIfam" id="NF002634">
    <property type="entry name" value="PRK02304.1-3"/>
    <property type="match status" value="1"/>
</dbReference>
<name>A0A091BIC0_9GAMM</name>
<dbReference type="EC" id="2.4.2.7" evidence="6 11"/>
<dbReference type="InterPro" id="IPR000836">
    <property type="entry name" value="PRTase_dom"/>
</dbReference>
<dbReference type="GO" id="GO:0006168">
    <property type="term" value="P:adenine salvage"/>
    <property type="evidence" value="ECO:0007669"/>
    <property type="project" value="InterPro"/>
</dbReference>
<dbReference type="GO" id="GO:0003999">
    <property type="term" value="F:adenine phosphoribosyltransferase activity"/>
    <property type="evidence" value="ECO:0007669"/>
    <property type="project" value="UniProtKB-UniRule"/>
</dbReference>
<evidence type="ECO:0000256" key="3">
    <source>
        <dbReference type="ARBA" id="ARBA00004496"/>
    </source>
</evidence>
<evidence type="ECO:0000256" key="10">
    <source>
        <dbReference type="ARBA" id="ARBA00022726"/>
    </source>
</evidence>
<evidence type="ECO:0000256" key="4">
    <source>
        <dbReference type="ARBA" id="ARBA00004659"/>
    </source>
</evidence>
<evidence type="ECO:0000256" key="8">
    <source>
        <dbReference type="ARBA" id="ARBA00022676"/>
    </source>
</evidence>
<dbReference type="Pfam" id="PF00156">
    <property type="entry name" value="Pribosyltran"/>
    <property type="match status" value="1"/>
</dbReference>
<comment type="similarity">
    <text evidence="5 11">Belongs to the purine/pyrimidine phosphoribosyltransferase family.</text>
</comment>
<keyword evidence="9 11" id="KW-0808">Transferase</keyword>
<dbReference type="EMBL" id="AVCH01000093">
    <property type="protein sequence ID" value="KFN50524.1"/>
    <property type="molecule type" value="Genomic_DNA"/>
</dbReference>
<keyword evidence="14" id="KW-1185">Reference proteome</keyword>
<dbReference type="Proteomes" id="UP000029392">
    <property type="component" value="Unassembled WGS sequence"/>
</dbReference>
<dbReference type="FunFam" id="3.40.50.2020:FF:000021">
    <property type="entry name" value="Adenine phosphoribosyltransferase"/>
    <property type="match status" value="1"/>
</dbReference>
<evidence type="ECO:0000256" key="11">
    <source>
        <dbReference type="HAMAP-Rule" id="MF_00004"/>
    </source>
</evidence>
<evidence type="ECO:0000256" key="2">
    <source>
        <dbReference type="ARBA" id="ARBA00003968"/>
    </source>
</evidence>
<comment type="caution">
    <text evidence="13">The sequence shown here is derived from an EMBL/GenBank/DDBJ whole genome shotgun (WGS) entry which is preliminary data.</text>
</comment>
<dbReference type="GO" id="GO:0044209">
    <property type="term" value="P:AMP salvage"/>
    <property type="evidence" value="ECO:0007669"/>
    <property type="project" value="UniProtKB-UniRule"/>
</dbReference>
<evidence type="ECO:0000256" key="1">
    <source>
        <dbReference type="ARBA" id="ARBA00000868"/>
    </source>
</evidence>
<evidence type="ECO:0000259" key="12">
    <source>
        <dbReference type="Pfam" id="PF00156"/>
    </source>
</evidence>
<dbReference type="GO" id="GO:0002055">
    <property type="term" value="F:adenine binding"/>
    <property type="evidence" value="ECO:0007669"/>
    <property type="project" value="TreeGrafter"/>
</dbReference>
<dbReference type="UniPathway" id="UPA00588">
    <property type="reaction ID" value="UER00646"/>
</dbReference>
<dbReference type="GO" id="GO:0005737">
    <property type="term" value="C:cytoplasm"/>
    <property type="evidence" value="ECO:0007669"/>
    <property type="project" value="UniProtKB-SubCell"/>
</dbReference>
<proteinExistence type="inferred from homology"/>
<dbReference type="PANTHER" id="PTHR32315">
    <property type="entry name" value="ADENINE PHOSPHORIBOSYLTRANSFERASE"/>
    <property type="match status" value="1"/>
</dbReference>
<sequence length="171" mass="17686">MDFARLIRDIPDFPKPGVHFKDFSPLLADGAAFGSAVAAMAAPWRGAGLHAAAGIEARGFILGAAVARELGIGFVPLRKPGKLPGVVHEVSYALEYGHDRLQAQSDALPGGARVLIVDDVLATGGTLAAAAELVEGLGATLAGAAVLLELTALGGRARWRRESPLLATLRY</sequence>
<evidence type="ECO:0000256" key="9">
    <source>
        <dbReference type="ARBA" id="ARBA00022679"/>
    </source>
</evidence>
<dbReference type="Gene3D" id="3.40.50.2020">
    <property type="match status" value="1"/>
</dbReference>
<accession>A0A091BIC0</accession>
<evidence type="ECO:0000313" key="13">
    <source>
        <dbReference type="EMBL" id="KFN50524.1"/>
    </source>
</evidence>
<evidence type="ECO:0000313" key="14">
    <source>
        <dbReference type="Proteomes" id="UP000029392"/>
    </source>
</evidence>
<dbReference type="GO" id="GO:0016208">
    <property type="term" value="F:AMP binding"/>
    <property type="evidence" value="ECO:0007669"/>
    <property type="project" value="TreeGrafter"/>
</dbReference>
<comment type="function">
    <text evidence="2 11">Catalyzes a salvage reaction resulting in the formation of AMP, that is energically less costly than de novo synthesis.</text>
</comment>
<keyword evidence="7 11" id="KW-0963">Cytoplasm</keyword>
<comment type="pathway">
    <text evidence="4 11">Purine metabolism; AMP biosynthesis via salvage pathway; AMP from adenine: step 1/1.</text>
</comment>
<dbReference type="AlphaFoldDB" id="A0A091BIC0"/>
<evidence type="ECO:0000256" key="5">
    <source>
        <dbReference type="ARBA" id="ARBA00008391"/>
    </source>
</evidence>
<evidence type="ECO:0000256" key="6">
    <source>
        <dbReference type="ARBA" id="ARBA00011893"/>
    </source>
</evidence>
<keyword evidence="8 11" id="KW-0328">Glycosyltransferase</keyword>
<comment type="catalytic activity">
    <reaction evidence="1 11">
        <text>AMP + diphosphate = 5-phospho-alpha-D-ribose 1-diphosphate + adenine</text>
        <dbReference type="Rhea" id="RHEA:16609"/>
        <dbReference type="ChEBI" id="CHEBI:16708"/>
        <dbReference type="ChEBI" id="CHEBI:33019"/>
        <dbReference type="ChEBI" id="CHEBI:58017"/>
        <dbReference type="ChEBI" id="CHEBI:456215"/>
        <dbReference type="EC" id="2.4.2.7"/>
    </reaction>
</comment>